<organism evidence="1 2">
    <name type="scientific">Candidatus Yanofskybacteria bacterium RIFCSPHIGHO2_02_FULL_41_11</name>
    <dbReference type="NCBI Taxonomy" id="1802675"/>
    <lineage>
        <taxon>Bacteria</taxon>
        <taxon>Candidatus Yanofskyibacteriota</taxon>
    </lineage>
</organism>
<protein>
    <submittedName>
        <fullName evidence="1">Uncharacterized protein</fullName>
    </submittedName>
</protein>
<dbReference type="GO" id="GO:0003677">
    <property type="term" value="F:DNA binding"/>
    <property type="evidence" value="ECO:0007669"/>
    <property type="project" value="InterPro"/>
</dbReference>
<dbReference type="Pfam" id="PF02583">
    <property type="entry name" value="Trns_repr_metal"/>
    <property type="match status" value="1"/>
</dbReference>
<dbReference type="Proteomes" id="UP000177167">
    <property type="component" value="Unassembled WGS sequence"/>
</dbReference>
<dbReference type="GO" id="GO:0045892">
    <property type="term" value="P:negative regulation of DNA-templated transcription"/>
    <property type="evidence" value="ECO:0007669"/>
    <property type="project" value="UniProtKB-ARBA"/>
</dbReference>
<dbReference type="EMBL" id="MGJP01000002">
    <property type="protein sequence ID" value="OGN10763.1"/>
    <property type="molecule type" value="Genomic_DNA"/>
</dbReference>
<proteinExistence type="predicted"/>
<dbReference type="GO" id="GO:0046872">
    <property type="term" value="F:metal ion binding"/>
    <property type="evidence" value="ECO:0007669"/>
    <property type="project" value="InterPro"/>
</dbReference>
<name>A0A1F8FC94_9BACT</name>
<accession>A0A1F8FC94</accession>
<evidence type="ECO:0000313" key="1">
    <source>
        <dbReference type="EMBL" id="OGN10763.1"/>
    </source>
</evidence>
<evidence type="ECO:0000313" key="2">
    <source>
        <dbReference type="Proteomes" id="UP000177167"/>
    </source>
</evidence>
<gene>
    <name evidence="1" type="ORF">A3J46_01940</name>
</gene>
<dbReference type="AlphaFoldDB" id="A0A1F8FC94"/>
<dbReference type="Gene3D" id="1.20.58.1000">
    <property type="entry name" value="Metal-sensitive repressor, helix protomer"/>
    <property type="match status" value="1"/>
</dbReference>
<comment type="caution">
    <text evidence="1">The sequence shown here is derived from an EMBL/GenBank/DDBJ whole genome shotgun (WGS) entry which is preliminary data.</text>
</comment>
<dbReference type="InterPro" id="IPR038390">
    <property type="entry name" value="Metal_Tscrpt_repr_sf"/>
</dbReference>
<dbReference type="InterPro" id="IPR003735">
    <property type="entry name" value="Metal_Tscrpt_repr"/>
</dbReference>
<sequence length="77" mass="9110">MKEEIIQKLKIVQSRIGRIIKSVERNECTENIIIQINKAQRMLRTVRCLILKDYLVKITGQSGFPEKEILKYHELIN</sequence>
<reference evidence="1 2" key="1">
    <citation type="journal article" date="2016" name="Nat. Commun.">
        <title>Thousands of microbial genomes shed light on interconnected biogeochemical processes in an aquifer system.</title>
        <authorList>
            <person name="Anantharaman K."/>
            <person name="Brown C.T."/>
            <person name="Hug L.A."/>
            <person name="Sharon I."/>
            <person name="Castelle C.J."/>
            <person name="Probst A.J."/>
            <person name="Thomas B.C."/>
            <person name="Singh A."/>
            <person name="Wilkins M.J."/>
            <person name="Karaoz U."/>
            <person name="Brodie E.L."/>
            <person name="Williams K.H."/>
            <person name="Hubbard S.S."/>
            <person name="Banfield J.F."/>
        </authorList>
    </citation>
    <scope>NUCLEOTIDE SEQUENCE [LARGE SCALE GENOMIC DNA]</scope>
</reference>